<evidence type="ECO:0000256" key="1">
    <source>
        <dbReference type="ARBA" id="ARBA00007169"/>
    </source>
</evidence>
<protein>
    <submittedName>
        <fullName evidence="4">Alpha/beta fold hydrolase</fullName>
    </submittedName>
</protein>
<dbReference type="SMART" id="SM00824">
    <property type="entry name" value="PKS_TE"/>
    <property type="match status" value="1"/>
</dbReference>
<name>A0ABT0K585_9ACTN</name>
<dbReference type="InterPro" id="IPR001031">
    <property type="entry name" value="Thioesterase"/>
</dbReference>
<dbReference type="Gene3D" id="3.40.50.1820">
    <property type="entry name" value="alpha/beta hydrolase"/>
    <property type="match status" value="1"/>
</dbReference>
<dbReference type="InterPro" id="IPR012223">
    <property type="entry name" value="TEII"/>
</dbReference>
<dbReference type="GO" id="GO:0016787">
    <property type="term" value="F:hydrolase activity"/>
    <property type="evidence" value="ECO:0007669"/>
    <property type="project" value="UniProtKB-KW"/>
</dbReference>
<keyword evidence="5" id="KW-1185">Reference proteome</keyword>
<dbReference type="SUPFAM" id="SSF53474">
    <property type="entry name" value="alpha/beta-Hydrolases"/>
    <property type="match status" value="1"/>
</dbReference>
<dbReference type="RefSeq" id="WP_248827012.1">
    <property type="nucleotide sequence ID" value="NZ_JALKFT010000054.1"/>
</dbReference>
<dbReference type="EMBL" id="JALKFT010000054">
    <property type="protein sequence ID" value="MCK9878955.1"/>
    <property type="molecule type" value="Genomic_DNA"/>
</dbReference>
<reference evidence="4 5" key="1">
    <citation type="submission" date="2022-04" db="EMBL/GenBank/DDBJ databases">
        <title>Genome diversity in the genus Frankia.</title>
        <authorList>
            <person name="Carlos-Shanley C."/>
            <person name="Hahn D."/>
        </authorList>
    </citation>
    <scope>NUCLEOTIDE SEQUENCE [LARGE SCALE GENOMIC DNA]</scope>
    <source>
        <strain evidence="4 5">Ag45/Mut15</strain>
    </source>
</reference>
<evidence type="ECO:0000256" key="2">
    <source>
        <dbReference type="ARBA" id="ARBA00022801"/>
    </source>
</evidence>
<dbReference type="Pfam" id="PF00975">
    <property type="entry name" value="Thioesterase"/>
    <property type="match status" value="1"/>
</dbReference>
<evidence type="ECO:0000313" key="5">
    <source>
        <dbReference type="Proteomes" id="UP001201873"/>
    </source>
</evidence>
<dbReference type="PANTHER" id="PTHR11487:SF0">
    <property type="entry name" value="S-ACYL FATTY ACID SYNTHASE THIOESTERASE, MEDIUM CHAIN"/>
    <property type="match status" value="1"/>
</dbReference>
<evidence type="ECO:0000313" key="4">
    <source>
        <dbReference type="EMBL" id="MCK9878955.1"/>
    </source>
</evidence>
<dbReference type="InterPro" id="IPR020802">
    <property type="entry name" value="TesA-like"/>
</dbReference>
<proteinExistence type="inferred from homology"/>
<comment type="similarity">
    <text evidence="1">Belongs to the thioesterase family.</text>
</comment>
<keyword evidence="2 4" id="KW-0378">Hydrolase</keyword>
<organism evidence="4 5">
    <name type="scientific">Frankia umida</name>
    <dbReference type="NCBI Taxonomy" id="573489"/>
    <lineage>
        <taxon>Bacteria</taxon>
        <taxon>Bacillati</taxon>
        <taxon>Actinomycetota</taxon>
        <taxon>Actinomycetes</taxon>
        <taxon>Frankiales</taxon>
        <taxon>Frankiaceae</taxon>
        <taxon>Frankia</taxon>
    </lineage>
</organism>
<gene>
    <name evidence="4" type="ORF">MXD59_24890</name>
</gene>
<sequence length="260" mass="27961">MTDIAVLESLWFRRFAAARNTGIRLVCFPHAGGSATFYQPFARALESVADLWAVQYPGRQDRRSEPPFESIDDVADQLAGLLGSAAGPPLAFFGHSMGAVVSFEVARRLRRAGRPGPVALFVSGRRAPSVPRIELVHQGTDADILRALRELAGTDPRILGDEEIQQMILPVVRGDYRAVERHRHVPGPPLTCPVVAFGGDDDPHASVADLRAWADHTTGAFEAHVFSGGHFYLVDELDGVTAAIAENLAALAGPVNGGRK</sequence>
<comment type="caution">
    <text evidence="4">The sequence shown here is derived from an EMBL/GenBank/DDBJ whole genome shotgun (WGS) entry which is preliminary data.</text>
</comment>
<feature type="domain" description="Thioesterase TesA-like" evidence="3">
    <location>
        <begin position="26"/>
        <end position="248"/>
    </location>
</feature>
<dbReference type="InterPro" id="IPR029058">
    <property type="entry name" value="AB_hydrolase_fold"/>
</dbReference>
<dbReference type="PANTHER" id="PTHR11487">
    <property type="entry name" value="THIOESTERASE"/>
    <property type="match status" value="1"/>
</dbReference>
<dbReference type="Proteomes" id="UP001201873">
    <property type="component" value="Unassembled WGS sequence"/>
</dbReference>
<evidence type="ECO:0000259" key="3">
    <source>
        <dbReference type="SMART" id="SM00824"/>
    </source>
</evidence>
<accession>A0ABT0K585</accession>